<keyword evidence="14" id="KW-1185">Reference proteome</keyword>
<evidence type="ECO:0000256" key="11">
    <source>
        <dbReference type="RuleBase" id="RU363032"/>
    </source>
</evidence>
<dbReference type="OrthoDB" id="5292628at2"/>
<evidence type="ECO:0000256" key="8">
    <source>
        <dbReference type="ARBA" id="ARBA00022970"/>
    </source>
</evidence>
<proteinExistence type="inferred from homology"/>
<evidence type="ECO:0000256" key="2">
    <source>
        <dbReference type="ARBA" id="ARBA00004429"/>
    </source>
</evidence>
<dbReference type="NCBIfam" id="TIGR01726">
    <property type="entry name" value="HEQRo_perm_3TM"/>
    <property type="match status" value="1"/>
</dbReference>
<evidence type="ECO:0000256" key="3">
    <source>
        <dbReference type="ARBA" id="ARBA00010072"/>
    </source>
</evidence>
<sequence>MPDKKLPIYYSFLSSFLILLLAAVLVRSFYQLDYSWDFSVLAPYIWLPTTEGGGPGLFLKGLWITIKMSFEAIIFGTILGVIFGMLLTTQEKIAKFAALFYVDVFRNTPVLVQLYVAYFIVGTAFNLSGAVAGVLTMSLFCSAYVAEIFRGTIANFEKGQIDAAKALGLSPFQIARKVIAPQALRNMLPPLIGQFVSLIKDSSLLSVVAIPELTKEAQNAVTVTFRSFETWFFIALLYFVVNTLVSSLGRYLEKRLSVSLKH</sequence>
<dbReference type="GO" id="GO:0006865">
    <property type="term" value="P:amino acid transport"/>
    <property type="evidence" value="ECO:0007669"/>
    <property type="project" value="UniProtKB-KW"/>
</dbReference>
<feature type="transmembrane region" description="Helical" evidence="11">
    <location>
        <begin position="230"/>
        <end position="252"/>
    </location>
</feature>
<comment type="function">
    <text evidence="1">Part of the binding-protein-dependent transport system for glutamine; probably responsible for the translocation of the substrate across the membrane.</text>
</comment>
<dbReference type="AlphaFoldDB" id="A0A6N6VWZ7"/>
<comment type="subcellular location">
    <subcellularLocation>
        <location evidence="2">Cell inner membrane</location>
        <topology evidence="2">Multi-pass membrane protein</topology>
    </subcellularLocation>
    <subcellularLocation>
        <location evidence="11">Cell membrane</location>
        <topology evidence="11">Multi-pass membrane protein</topology>
    </subcellularLocation>
</comment>
<accession>A0A6N6VWZ7</accession>
<dbReference type="GO" id="GO:0043190">
    <property type="term" value="C:ATP-binding cassette (ABC) transporter complex"/>
    <property type="evidence" value="ECO:0007669"/>
    <property type="project" value="InterPro"/>
</dbReference>
<evidence type="ECO:0000256" key="1">
    <source>
        <dbReference type="ARBA" id="ARBA00003159"/>
    </source>
</evidence>
<dbReference type="Gene3D" id="1.10.3720.10">
    <property type="entry name" value="MetI-like"/>
    <property type="match status" value="1"/>
</dbReference>
<dbReference type="InterPro" id="IPR043429">
    <property type="entry name" value="ArtM/GltK/GlnP/TcyL/YhdX-like"/>
</dbReference>
<dbReference type="InterPro" id="IPR035906">
    <property type="entry name" value="MetI-like_sf"/>
</dbReference>
<gene>
    <name evidence="13" type="ORF">GCL60_03505</name>
</gene>
<dbReference type="FunFam" id="1.10.3720.10:FF:000033">
    <property type="entry name" value="Polar amino acid ABC transporter permease"/>
    <property type="match status" value="1"/>
</dbReference>
<keyword evidence="8" id="KW-0029">Amino-acid transport</keyword>
<comment type="similarity">
    <text evidence="3">Belongs to the binding-protein-dependent transport system permease family. HisMQ subfamily.</text>
</comment>
<dbReference type="CDD" id="cd06261">
    <property type="entry name" value="TM_PBP2"/>
    <property type="match status" value="1"/>
</dbReference>
<dbReference type="SUPFAM" id="SSF161098">
    <property type="entry name" value="MetI-like"/>
    <property type="match status" value="1"/>
</dbReference>
<comment type="caution">
    <text evidence="13">The sequence shown here is derived from an EMBL/GenBank/DDBJ whole genome shotgun (WGS) entry which is preliminary data.</text>
</comment>
<keyword evidence="10 11" id="KW-0472">Membrane</keyword>
<feature type="transmembrane region" description="Helical" evidence="11">
    <location>
        <begin position="7"/>
        <end position="30"/>
    </location>
</feature>
<dbReference type="InterPro" id="IPR000515">
    <property type="entry name" value="MetI-like"/>
</dbReference>
<dbReference type="GO" id="GO:0022857">
    <property type="term" value="F:transmembrane transporter activity"/>
    <property type="evidence" value="ECO:0007669"/>
    <property type="project" value="InterPro"/>
</dbReference>
<keyword evidence="9 11" id="KW-1133">Transmembrane helix</keyword>
<dbReference type="RefSeq" id="WP_153418536.1">
    <property type="nucleotide sequence ID" value="NZ_WFLM01000001.1"/>
</dbReference>
<keyword evidence="7 11" id="KW-0812">Transmembrane</keyword>
<protein>
    <recommendedName>
        <fullName evidence="4">Putative glutamine transport system permease protein GlnP</fullName>
    </recommendedName>
</protein>
<evidence type="ECO:0000259" key="12">
    <source>
        <dbReference type="PROSITE" id="PS50928"/>
    </source>
</evidence>
<feature type="transmembrane region" description="Helical" evidence="11">
    <location>
        <begin position="62"/>
        <end position="87"/>
    </location>
</feature>
<dbReference type="PROSITE" id="PS50928">
    <property type="entry name" value="ABC_TM1"/>
    <property type="match status" value="1"/>
</dbReference>
<evidence type="ECO:0000313" key="14">
    <source>
        <dbReference type="Proteomes" id="UP000437748"/>
    </source>
</evidence>
<organism evidence="13 14">
    <name type="scientific">Silvanigrella paludirubra</name>
    <dbReference type="NCBI Taxonomy" id="2499159"/>
    <lineage>
        <taxon>Bacteria</taxon>
        <taxon>Pseudomonadati</taxon>
        <taxon>Bdellovibrionota</taxon>
        <taxon>Oligoflexia</taxon>
        <taxon>Silvanigrellales</taxon>
        <taxon>Silvanigrellaceae</taxon>
        <taxon>Silvanigrella</taxon>
    </lineage>
</organism>
<evidence type="ECO:0000256" key="5">
    <source>
        <dbReference type="ARBA" id="ARBA00022448"/>
    </source>
</evidence>
<keyword evidence="5 11" id="KW-0813">Transport</keyword>
<dbReference type="Proteomes" id="UP000437748">
    <property type="component" value="Unassembled WGS sequence"/>
</dbReference>
<dbReference type="Pfam" id="PF00528">
    <property type="entry name" value="BPD_transp_1"/>
    <property type="match status" value="1"/>
</dbReference>
<evidence type="ECO:0000256" key="6">
    <source>
        <dbReference type="ARBA" id="ARBA00022475"/>
    </source>
</evidence>
<evidence type="ECO:0000256" key="7">
    <source>
        <dbReference type="ARBA" id="ARBA00022692"/>
    </source>
</evidence>
<dbReference type="PANTHER" id="PTHR30614:SF20">
    <property type="entry name" value="GLUTAMINE TRANSPORT SYSTEM PERMEASE PROTEIN GLNP"/>
    <property type="match status" value="1"/>
</dbReference>
<dbReference type="PANTHER" id="PTHR30614">
    <property type="entry name" value="MEMBRANE COMPONENT OF AMINO ACID ABC TRANSPORTER"/>
    <property type="match status" value="1"/>
</dbReference>
<dbReference type="InterPro" id="IPR010065">
    <property type="entry name" value="AA_ABC_transptr_permease_3TM"/>
</dbReference>
<evidence type="ECO:0000313" key="13">
    <source>
        <dbReference type="EMBL" id="KAB8041013.1"/>
    </source>
</evidence>
<keyword evidence="6" id="KW-1003">Cell membrane</keyword>
<evidence type="ECO:0000256" key="4">
    <source>
        <dbReference type="ARBA" id="ARBA00016506"/>
    </source>
</evidence>
<evidence type="ECO:0000256" key="9">
    <source>
        <dbReference type="ARBA" id="ARBA00022989"/>
    </source>
</evidence>
<dbReference type="EMBL" id="WFLM01000001">
    <property type="protein sequence ID" value="KAB8041013.1"/>
    <property type="molecule type" value="Genomic_DNA"/>
</dbReference>
<name>A0A6N6VWZ7_9BACT</name>
<reference evidence="13 14" key="1">
    <citation type="submission" date="2019-10" db="EMBL/GenBank/DDBJ databases">
        <title>New species of Slilvanegrellaceae.</title>
        <authorList>
            <person name="Pitt A."/>
            <person name="Hahn M.W."/>
        </authorList>
    </citation>
    <scope>NUCLEOTIDE SEQUENCE [LARGE SCALE GENOMIC DNA]</scope>
    <source>
        <strain evidence="13 14">SP-Ram-0.45-NSY-1</strain>
    </source>
</reference>
<evidence type="ECO:0000256" key="10">
    <source>
        <dbReference type="ARBA" id="ARBA00023136"/>
    </source>
</evidence>
<feature type="domain" description="ABC transmembrane type-1" evidence="12">
    <location>
        <begin position="62"/>
        <end position="249"/>
    </location>
</feature>